<accession>A0A4Q2KTL1</accession>
<organism evidence="2 3">
    <name type="scientific">Agromyces albus</name>
    <dbReference type="NCBI Taxonomy" id="205332"/>
    <lineage>
        <taxon>Bacteria</taxon>
        <taxon>Bacillati</taxon>
        <taxon>Actinomycetota</taxon>
        <taxon>Actinomycetes</taxon>
        <taxon>Micrococcales</taxon>
        <taxon>Microbacteriaceae</taxon>
        <taxon>Agromyces</taxon>
    </lineage>
</organism>
<reference evidence="2 3" key="1">
    <citation type="submission" date="2019-01" db="EMBL/GenBank/DDBJ databases">
        <title>Agromyces.</title>
        <authorList>
            <person name="Li J."/>
        </authorList>
    </citation>
    <scope>NUCLEOTIDE SEQUENCE [LARGE SCALE GENOMIC DNA]</scope>
    <source>
        <strain evidence="2 3">DSM 15934</strain>
    </source>
</reference>
<evidence type="ECO:0000256" key="1">
    <source>
        <dbReference type="SAM" id="Phobius"/>
    </source>
</evidence>
<feature type="transmembrane region" description="Helical" evidence="1">
    <location>
        <begin position="150"/>
        <end position="171"/>
    </location>
</feature>
<protein>
    <submittedName>
        <fullName evidence="2">Acyl esterase</fullName>
    </submittedName>
</protein>
<feature type="transmembrane region" description="Helical" evidence="1">
    <location>
        <begin position="44"/>
        <end position="69"/>
    </location>
</feature>
<feature type="transmembrane region" description="Helical" evidence="1">
    <location>
        <begin position="75"/>
        <end position="95"/>
    </location>
</feature>
<sequence length="215" mass="22679">MDAFRRSSSRSHRRCRAAVGLKGDDRRVPSPVERSVVHRTSTRVILSCAAIGVGGGLFAAGAGYLAGLVAGLVPMLYGITIGSHFLPSAVALALLKRPGVAILTGFIAGLVGAAFAPQWILRFLGTGLLVGALLELPFFVTRYKNWSPALYYLAAGAAGVILAAGTFVVLGPEHYAPWFWALYLALFVLSPVLFTWLGRVIAVSLSRAGVARALT</sequence>
<proteinExistence type="predicted"/>
<feature type="transmembrane region" description="Helical" evidence="1">
    <location>
        <begin position="123"/>
        <end position="143"/>
    </location>
</feature>
<keyword evidence="1" id="KW-0812">Transmembrane</keyword>
<feature type="transmembrane region" description="Helical" evidence="1">
    <location>
        <begin position="177"/>
        <end position="197"/>
    </location>
</feature>
<feature type="transmembrane region" description="Helical" evidence="1">
    <location>
        <begin position="100"/>
        <end position="117"/>
    </location>
</feature>
<dbReference type="InterPro" id="IPR017195">
    <property type="entry name" value="ABC_thiamin-permease_prd"/>
</dbReference>
<keyword evidence="1" id="KW-0472">Membrane</keyword>
<keyword evidence="1" id="KW-1133">Transmembrane helix</keyword>
<dbReference type="Proteomes" id="UP000293865">
    <property type="component" value="Unassembled WGS sequence"/>
</dbReference>
<dbReference type="EMBL" id="SDPN01000069">
    <property type="protein sequence ID" value="RXZ67033.1"/>
    <property type="molecule type" value="Genomic_DNA"/>
</dbReference>
<dbReference type="OrthoDB" id="3292509at2"/>
<name>A0A4Q2KTL1_9MICO</name>
<keyword evidence="3" id="KW-1185">Reference proteome</keyword>
<dbReference type="AlphaFoldDB" id="A0A4Q2KTL1"/>
<dbReference type="Pfam" id="PF09819">
    <property type="entry name" value="ABC_cobalt"/>
    <property type="match status" value="1"/>
</dbReference>
<comment type="caution">
    <text evidence="2">The sequence shown here is derived from an EMBL/GenBank/DDBJ whole genome shotgun (WGS) entry which is preliminary data.</text>
</comment>
<gene>
    <name evidence="2" type="ORF">ESP51_19540</name>
</gene>
<evidence type="ECO:0000313" key="2">
    <source>
        <dbReference type="EMBL" id="RXZ67033.1"/>
    </source>
</evidence>
<evidence type="ECO:0000313" key="3">
    <source>
        <dbReference type="Proteomes" id="UP000293865"/>
    </source>
</evidence>